<dbReference type="Proteomes" id="UP000789860">
    <property type="component" value="Unassembled WGS sequence"/>
</dbReference>
<evidence type="ECO:0000313" key="1">
    <source>
        <dbReference type="EMBL" id="CAG8726427.1"/>
    </source>
</evidence>
<proteinExistence type="predicted"/>
<comment type="caution">
    <text evidence="1">The sequence shown here is derived from an EMBL/GenBank/DDBJ whole genome shotgun (WGS) entry which is preliminary data.</text>
</comment>
<dbReference type="EMBL" id="CAJVPM010050107">
    <property type="protein sequence ID" value="CAG8726427.1"/>
    <property type="molecule type" value="Genomic_DNA"/>
</dbReference>
<sequence length="83" mass="9655">VKKYVNETHRPPQFVLCLCSSKHKAVANESEDLNAPHLSQRREYKNFRCVRESRRGRVVCVCILSTLGMDTDERRTTAQHIIK</sequence>
<protein>
    <submittedName>
        <fullName evidence="1">10743_t:CDS:1</fullName>
    </submittedName>
</protein>
<name>A0ACA9PW35_9GLOM</name>
<gene>
    <name evidence="1" type="ORF">SCALOS_LOCUS11447</name>
</gene>
<keyword evidence="2" id="KW-1185">Reference proteome</keyword>
<evidence type="ECO:0000313" key="2">
    <source>
        <dbReference type="Proteomes" id="UP000789860"/>
    </source>
</evidence>
<organism evidence="1 2">
    <name type="scientific">Scutellospora calospora</name>
    <dbReference type="NCBI Taxonomy" id="85575"/>
    <lineage>
        <taxon>Eukaryota</taxon>
        <taxon>Fungi</taxon>
        <taxon>Fungi incertae sedis</taxon>
        <taxon>Mucoromycota</taxon>
        <taxon>Glomeromycotina</taxon>
        <taxon>Glomeromycetes</taxon>
        <taxon>Diversisporales</taxon>
        <taxon>Gigasporaceae</taxon>
        <taxon>Scutellospora</taxon>
    </lineage>
</organism>
<accession>A0ACA9PW35</accession>
<reference evidence="1" key="1">
    <citation type="submission" date="2021-06" db="EMBL/GenBank/DDBJ databases">
        <authorList>
            <person name="Kallberg Y."/>
            <person name="Tangrot J."/>
            <person name="Rosling A."/>
        </authorList>
    </citation>
    <scope>NUCLEOTIDE SEQUENCE</scope>
    <source>
        <strain evidence="1">AU212A</strain>
    </source>
</reference>
<feature type="non-terminal residue" evidence="1">
    <location>
        <position position="83"/>
    </location>
</feature>
<feature type="non-terminal residue" evidence="1">
    <location>
        <position position="1"/>
    </location>
</feature>